<proteinExistence type="predicted"/>
<evidence type="ECO:0000259" key="9">
    <source>
        <dbReference type="PROSITE" id="PS50262"/>
    </source>
</evidence>
<evidence type="ECO:0000256" key="7">
    <source>
        <dbReference type="ARBA" id="ARBA00023224"/>
    </source>
</evidence>
<feature type="transmembrane region" description="Helical" evidence="8">
    <location>
        <begin position="306"/>
        <end position="329"/>
    </location>
</feature>
<evidence type="ECO:0000256" key="1">
    <source>
        <dbReference type="ARBA" id="ARBA00004141"/>
    </source>
</evidence>
<dbReference type="EMBL" id="BLXT01000089">
    <property type="protein sequence ID" value="GFN74396.1"/>
    <property type="molecule type" value="Genomic_DNA"/>
</dbReference>
<evidence type="ECO:0000256" key="4">
    <source>
        <dbReference type="ARBA" id="ARBA00023040"/>
    </source>
</evidence>
<keyword evidence="11" id="KW-1185">Reference proteome</keyword>
<feature type="transmembrane region" description="Helical" evidence="8">
    <location>
        <begin position="177"/>
        <end position="199"/>
    </location>
</feature>
<gene>
    <name evidence="10" type="ORF">PoB_000090200</name>
</gene>
<dbReference type="GO" id="GO:0005886">
    <property type="term" value="C:plasma membrane"/>
    <property type="evidence" value="ECO:0007669"/>
    <property type="project" value="TreeGrafter"/>
</dbReference>
<keyword evidence="6 10" id="KW-0675">Receptor</keyword>
<keyword evidence="4" id="KW-0297">G-protein coupled receptor</keyword>
<sequence length="409" mass="47159">MVLIFAKNFTYSLETGEDMGHPNENTTAIVNTEFGEIMLRIFNAGLDISRSLEFSNKPDGKENTTRPSNLTEVDPVFYYIHCIFNDPAICPHENNDESNQIRVLCKATTIQYKAIFSTALALGLPGSVFALITVATLPASPTIVYMGMLAASDFLALTLASVTMYRATDPNGWPYDWFVIWSGRIFQAFSHWMLALICLERYVSVRFPLQKSRVYSMKLTWMSTAAVFLVSSIPFAMICVIEFGIYDIGMLTNTLVYNTIYIFIPLIFVVLFTILTALNLRSGARRRQTMIVPSSRRRSSKMESELTRIMFVTTTFFFLLTLPWSFMYILNRFLFYVFEFSFCLFNQALFYMIFFTTLSISFMNHSINFYVYYFFAKGFRKQFLRIFSCRRETVGPDINRPDIANTDTQ</sequence>
<feature type="transmembrane region" description="Helical" evidence="8">
    <location>
        <begin position="258"/>
        <end position="280"/>
    </location>
</feature>
<feature type="transmembrane region" description="Helical" evidence="8">
    <location>
        <begin position="219"/>
        <end position="246"/>
    </location>
</feature>
<evidence type="ECO:0000256" key="5">
    <source>
        <dbReference type="ARBA" id="ARBA00023136"/>
    </source>
</evidence>
<keyword evidence="5 8" id="KW-0472">Membrane</keyword>
<comment type="caution">
    <text evidence="10">The sequence shown here is derived from an EMBL/GenBank/DDBJ whole genome shotgun (WGS) entry which is preliminary data.</text>
</comment>
<dbReference type="InterPro" id="IPR017452">
    <property type="entry name" value="GPCR_Rhodpsn_7TM"/>
</dbReference>
<evidence type="ECO:0000313" key="10">
    <source>
        <dbReference type="EMBL" id="GFN74396.1"/>
    </source>
</evidence>
<dbReference type="PANTHER" id="PTHR24243:SF208">
    <property type="entry name" value="PYROKININ-1 RECEPTOR"/>
    <property type="match status" value="1"/>
</dbReference>
<reference evidence="10 11" key="1">
    <citation type="journal article" date="2021" name="Elife">
        <title>Chloroplast acquisition without the gene transfer in kleptoplastic sea slugs, Plakobranchus ocellatus.</title>
        <authorList>
            <person name="Maeda T."/>
            <person name="Takahashi S."/>
            <person name="Yoshida T."/>
            <person name="Shimamura S."/>
            <person name="Takaki Y."/>
            <person name="Nagai Y."/>
            <person name="Toyoda A."/>
            <person name="Suzuki Y."/>
            <person name="Arimoto A."/>
            <person name="Ishii H."/>
            <person name="Satoh N."/>
            <person name="Nishiyama T."/>
            <person name="Hasebe M."/>
            <person name="Maruyama T."/>
            <person name="Minagawa J."/>
            <person name="Obokata J."/>
            <person name="Shigenobu S."/>
        </authorList>
    </citation>
    <scope>NUCLEOTIDE SEQUENCE [LARGE SCALE GENOMIC DNA]</scope>
</reference>
<dbReference type="Proteomes" id="UP000735302">
    <property type="component" value="Unassembled WGS sequence"/>
</dbReference>
<dbReference type="AlphaFoldDB" id="A0AAV3XW83"/>
<name>A0AAV3XW83_9GAST</name>
<evidence type="ECO:0000256" key="2">
    <source>
        <dbReference type="ARBA" id="ARBA00022692"/>
    </source>
</evidence>
<dbReference type="GO" id="GO:0004930">
    <property type="term" value="F:G protein-coupled receptor activity"/>
    <property type="evidence" value="ECO:0007669"/>
    <property type="project" value="UniProtKB-KW"/>
</dbReference>
<evidence type="ECO:0000313" key="11">
    <source>
        <dbReference type="Proteomes" id="UP000735302"/>
    </source>
</evidence>
<dbReference type="PANTHER" id="PTHR24243">
    <property type="entry name" value="G-PROTEIN COUPLED RECEPTOR"/>
    <property type="match status" value="1"/>
</dbReference>
<feature type="transmembrane region" description="Helical" evidence="8">
    <location>
        <begin position="349"/>
        <end position="375"/>
    </location>
</feature>
<dbReference type="Gene3D" id="1.20.1070.10">
    <property type="entry name" value="Rhodopsin 7-helix transmembrane proteins"/>
    <property type="match status" value="1"/>
</dbReference>
<keyword evidence="3 8" id="KW-1133">Transmembrane helix</keyword>
<dbReference type="Pfam" id="PF00001">
    <property type="entry name" value="7tm_1"/>
    <property type="match status" value="1"/>
</dbReference>
<keyword evidence="7" id="KW-0807">Transducer</keyword>
<evidence type="ECO:0000256" key="6">
    <source>
        <dbReference type="ARBA" id="ARBA00023170"/>
    </source>
</evidence>
<organism evidence="10 11">
    <name type="scientific">Plakobranchus ocellatus</name>
    <dbReference type="NCBI Taxonomy" id="259542"/>
    <lineage>
        <taxon>Eukaryota</taxon>
        <taxon>Metazoa</taxon>
        <taxon>Spiralia</taxon>
        <taxon>Lophotrochozoa</taxon>
        <taxon>Mollusca</taxon>
        <taxon>Gastropoda</taxon>
        <taxon>Heterobranchia</taxon>
        <taxon>Euthyneura</taxon>
        <taxon>Panpulmonata</taxon>
        <taxon>Sacoglossa</taxon>
        <taxon>Placobranchoidea</taxon>
        <taxon>Plakobranchidae</taxon>
        <taxon>Plakobranchus</taxon>
    </lineage>
</organism>
<protein>
    <submittedName>
        <fullName evidence="10">Thyrotropin-releasing hormone receptor</fullName>
    </submittedName>
</protein>
<dbReference type="PRINTS" id="PR00237">
    <property type="entry name" value="GPCRRHODOPSN"/>
</dbReference>
<keyword evidence="2 8" id="KW-0812">Transmembrane</keyword>
<accession>A0AAV3XW83</accession>
<evidence type="ECO:0000256" key="3">
    <source>
        <dbReference type="ARBA" id="ARBA00022989"/>
    </source>
</evidence>
<dbReference type="SUPFAM" id="SSF81321">
    <property type="entry name" value="Family A G protein-coupled receptor-like"/>
    <property type="match status" value="1"/>
</dbReference>
<dbReference type="PROSITE" id="PS50262">
    <property type="entry name" value="G_PROTEIN_RECEP_F1_2"/>
    <property type="match status" value="1"/>
</dbReference>
<comment type="subcellular location">
    <subcellularLocation>
        <location evidence="1">Membrane</location>
        <topology evidence="1">Multi-pass membrane protein</topology>
    </subcellularLocation>
</comment>
<dbReference type="InterPro" id="IPR000276">
    <property type="entry name" value="GPCR_Rhodpsn"/>
</dbReference>
<evidence type="ECO:0000256" key="8">
    <source>
        <dbReference type="SAM" id="Phobius"/>
    </source>
</evidence>
<feature type="transmembrane region" description="Helical" evidence="8">
    <location>
        <begin position="114"/>
        <end position="137"/>
    </location>
</feature>
<feature type="domain" description="G-protein coupled receptors family 1 profile" evidence="9">
    <location>
        <begin position="123"/>
        <end position="372"/>
    </location>
</feature>